<dbReference type="CDD" id="cd11722">
    <property type="entry name" value="SOAR"/>
    <property type="match status" value="1"/>
</dbReference>
<dbReference type="EMBL" id="OV725078">
    <property type="protein sequence ID" value="CAH1393437.1"/>
    <property type="molecule type" value="Genomic_DNA"/>
</dbReference>
<evidence type="ECO:0000256" key="2">
    <source>
        <dbReference type="ARBA" id="ARBA00022553"/>
    </source>
</evidence>
<evidence type="ECO:0000256" key="11">
    <source>
        <dbReference type="ARBA" id="ARBA00023136"/>
    </source>
</evidence>
<keyword evidence="6 16" id="KW-0732">Signal</keyword>
<dbReference type="FunFam" id="1.10.150.50:FF:000009">
    <property type="entry name" value="Stromal interaction molecule 1"/>
    <property type="match status" value="1"/>
</dbReference>
<dbReference type="FunFam" id="1.10.238.180:FF:000001">
    <property type="entry name" value="Stromal interaction molecule 1"/>
    <property type="match status" value="1"/>
</dbReference>
<evidence type="ECO:0000256" key="13">
    <source>
        <dbReference type="ARBA" id="ARBA00046288"/>
    </source>
</evidence>
<dbReference type="GO" id="GO:0051049">
    <property type="term" value="P:regulation of transport"/>
    <property type="evidence" value="ECO:0007669"/>
    <property type="project" value="UniProtKB-ARBA"/>
</dbReference>
<keyword evidence="7" id="KW-0106">Calcium</keyword>
<dbReference type="InterPro" id="IPR037608">
    <property type="entry name" value="STIM1/2"/>
</dbReference>
<evidence type="ECO:0000313" key="19">
    <source>
        <dbReference type="Proteomes" id="UP001152798"/>
    </source>
</evidence>
<dbReference type="Gene3D" id="1.20.5.340">
    <property type="match status" value="1"/>
</dbReference>
<evidence type="ECO:0000256" key="7">
    <source>
        <dbReference type="ARBA" id="ARBA00022837"/>
    </source>
</evidence>
<keyword evidence="1" id="KW-0813">Transport</keyword>
<dbReference type="InterPro" id="IPR013761">
    <property type="entry name" value="SAM/pointed_sf"/>
</dbReference>
<dbReference type="InterPro" id="IPR001660">
    <property type="entry name" value="SAM"/>
</dbReference>
<feature type="region of interest" description="Disordered" evidence="15">
    <location>
        <begin position="545"/>
        <end position="572"/>
    </location>
</feature>
<protein>
    <recommendedName>
        <fullName evidence="17">SAM domain-containing protein</fullName>
    </recommendedName>
</protein>
<dbReference type="CDD" id="cd09504">
    <property type="entry name" value="SAM_STIM-1_2-like"/>
    <property type="match status" value="1"/>
</dbReference>
<evidence type="ECO:0000256" key="1">
    <source>
        <dbReference type="ARBA" id="ARBA00022448"/>
    </source>
</evidence>
<feature type="chain" id="PRO_5040187588" description="SAM domain-containing protein" evidence="16">
    <location>
        <begin position="21"/>
        <end position="647"/>
    </location>
</feature>
<sequence length="647" mass="73083">MNVIFKLLSVFSLFVLYSSGGESSFNENQHKNDISQSSSEDNSPKHTVTEVSSASKINSEFCSDDLSCSIIAPNDKHGLEAIRSLHRQLDDDANGAVDLSESDDFLREELQYESGAERRQKAFHRNDDMHVSVKELWEAWVRSEVHNWTIEQTVEWLSIGVGLPQYSHVFAANGVDGATLPRLAVNNMQYLNNVLGIKDPIHKQKIALKAMDVVLFGPPKESNNHVKDIVLVTLLMAALIGFWYTYRMNKISKKHLKRMMKEMESLQKAELTLEDLQKELERARLEQESATNEKQDLEKKLMEHGDSAEIRSSCSDLELARLKAENELLRNELERAEGELKDRCCMPPPGLQQWLQLTYELENKTYFKKKMSAEKQLQTAREACEKLRRKRSSLVGAFVSTHGKSIDEVDRSIVDARTSLNEVTQELAERVHRWKKIERICGFNIVNNRGLTVLESELYKGSTNGRSLGLKGRLNSQDGLDDDTNSITDRGGGGDSSSSEKLEDDDNSSLNIPSEPVEFIVGGDNEEVTPKGKRLSKHFDWEKSNISHSQSQEFSPELEGLGNAKLSHSDSNLESPVLPIIQRRLTSNRSDILTSGASLEEEAYSTDSNSTAAEDVISLDRSLRKNKLRFPKFSRKSRYTPPPEKYT</sequence>
<dbReference type="Pfam" id="PF16533">
    <property type="entry name" value="SOAR"/>
    <property type="match status" value="1"/>
</dbReference>
<dbReference type="InterPro" id="IPR032393">
    <property type="entry name" value="SOAR_STIM1/2"/>
</dbReference>
<dbReference type="OrthoDB" id="9986177at2759"/>
<dbReference type="GO" id="GO:0002115">
    <property type="term" value="P:store-operated calcium entry"/>
    <property type="evidence" value="ECO:0007669"/>
    <property type="project" value="TreeGrafter"/>
</dbReference>
<evidence type="ECO:0000256" key="3">
    <source>
        <dbReference type="ARBA" id="ARBA00022568"/>
    </source>
</evidence>
<dbReference type="GO" id="GO:0005509">
    <property type="term" value="F:calcium ion binding"/>
    <property type="evidence" value="ECO:0007669"/>
    <property type="project" value="TreeGrafter"/>
</dbReference>
<dbReference type="Gene3D" id="1.10.287.3550">
    <property type="match status" value="1"/>
</dbReference>
<dbReference type="FunFam" id="1.10.287.3550:FF:000002">
    <property type="entry name" value="Stromal interaction molecule homolog"/>
    <property type="match status" value="1"/>
</dbReference>
<dbReference type="Pfam" id="PF07647">
    <property type="entry name" value="SAM_2"/>
    <property type="match status" value="1"/>
</dbReference>
<evidence type="ECO:0000256" key="4">
    <source>
        <dbReference type="ARBA" id="ARBA00022692"/>
    </source>
</evidence>
<keyword evidence="2" id="KW-0597">Phosphoprotein</keyword>
<dbReference type="InterPro" id="IPR057835">
    <property type="entry name" value="EF-hand_STIM1/2"/>
</dbReference>
<dbReference type="Gene3D" id="1.10.150.50">
    <property type="entry name" value="Transcription Factor, Ets-1"/>
    <property type="match status" value="1"/>
</dbReference>
<gene>
    <name evidence="18" type="ORF">NEZAVI_LOCUS4110</name>
</gene>
<dbReference type="SMART" id="SM00454">
    <property type="entry name" value="SAM"/>
    <property type="match status" value="1"/>
</dbReference>
<evidence type="ECO:0000256" key="14">
    <source>
        <dbReference type="SAM" id="Coils"/>
    </source>
</evidence>
<dbReference type="PANTHER" id="PTHR15136">
    <property type="entry name" value="STROMAL INTERACTION MOLECULE HOMOLOG"/>
    <property type="match status" value="1"/>
</dbReference>
<keyword evidence="10" id="KW-0406">Ion transport</keyword>
<name>A0A9P0H4D9_NEZVI</name>
<evidence type="ECO:0000256" key="6">
    <source>
        <dbReference type="ARBA" id="ARBA00022729"/>
    </source>
</evidence>
<evidence type="ECO:0000256" key="8">
    <source>
        <dbReference type="ARBA" id="ARBA00022989"/>
    </source>
</evidence>
<proteinExistence type="predicted"/>
<dbReference type="GO" id="GO:0006874">
    <property type="term" value="P:intracellular calcium ion homeostasis"/>
    <property type="evidence" value="ECO:0007669"/>
    <property type="project" value="TreeGrafter"/>
</dbReference>
<feature type="region of interest" description="Disordered" evidence="15">
    <location>
        <begin position="25"/>
        <end position="46"/>
    </location>
</feature>
<organism evidence="18 19">
    <name type="scientific">Nezara viridula</name>
    <name type="common">Southern green stink bug</name>
    <name type="synonym">Cimex viridulus</name>
    <dbReference type="NCBI Taxonomy" id="85310"/>
    <lineage>
        <taxon>Eukaryota</taxon>
        <taxon>Metazoa</taxon>
        <taxon>Ecdysozoa</taxon>
        <taxon>Arthropoda</taxon>
        <taxon>Hexapoda</taxon>
        <taxon>Insecta</taxon>
        <taxon>Pterygota</taxon>
        <taxon>Neoptera</taxon>
        <taxon>Paraneoptera</taxon>
        <taxon>Hemiptera</taxon>
        <taxon>Heteroptera</taxon>
        <taxon>Panheteroptera</taxon>
        <taxon>Pentatomomorpha</taxon>
        <taxon>Pentatomoidea</taxon>
        <taxon>Pentatomidae</taxon>
        <taxon>Pentatominae</taxon>
        <taxon>Nezara</taxon>
    </lineage>
</organism>
<feature type="domain" description="SAM" evidence="17">
    <location>
        <begin position="148"/>
        <end position="206"/>
    </location>
</feature>
<dbReference type="PROSITE" id="PS50105">
    <property type="entry name" value="SAM_DOMAIN"/>
    <property type="match status" value="1"/>
</dbReference>
<comment type="subcellular location">
    <subcellularLocation>
        <location evidence="13">Endomembrane system</location>
        <topology evidence="13">Single-pass type I membrane protein</topology>
    </subcellularLocation>
</comment>
<evidence type="ECO:0000256" key="5">
    <source>
        <dbReference type="ARBA" id="ARBA00022723"/>
    </source>
</evidence>
<keyword evidence="9 14" id="KW-0175">Coiled coil</keyword>
<feature type="signal peptide" evidence="16">
    <location>
        <begin position="1"/>
        <end position="20"/>
    </location>
</feature>
<reference evidence="18" key="1">
    <citation type="submission" date="2022-01" db="EMBL/GenBank/DDBJ databases">
        <authorList>
            <person name="King R."/>
        </authorList>
    </citation>
    <scope>NUCLEOTIDE SEQUENCE</scope>
</reference>
<evidence type="ECO:0000256" key="15">
    <source>
        <dbReference type="SAM" id="MobiDB-lite"/>
    </source>
</evidence>
<feature type="coiled-coil region" evidence="14">
    <location>
        <begin position="249"/>
        <end position="339"/>
    </location>
</feature>
<evidence type="ECO:0000256" key="16">
    <source>
        <dbReference type="SAM" id="SignalP"/>
    </source>
</evidence>
<evidence type="ECO:0000256" key="12">
    <source>
        <dbReference type="ARBA" id="ARBA00023180"/>
    </source>
</evidence>
<dbReference type="GO" id="GO:0005246">
    <property type="term" value="F:calcium channel regulator activity"/>
    <property type="evidence" value="ECO:0007669"/>
    <property type="project" value="InterPro"/>
</dbReference>
<evidence type="ECO:0000259" key="17">
    <source>
        <dbReference type="PROSITE" id="PS50105"/>
    </source>
</evidence>
<feature type="region of interest" description="Disordered" evidence="15">
    <location>
        <begin position="463"/>
        <end position="531"/>
    </location>
</feature>
<keyword evidence="12" id="KW-0325">Glycoprotein</keyword>
<keyword evidence="5" id="KW-0479">Metal-binding</keyword>
<dbReference type="PANTHER" id="PTHR15136:SF5">
    <property type="entry name" value="STROMAL INTERACTION MOLECULE HOMOLOG"/>
    <property type="match status" value="1"/>
</dbReference>
<dbReference type="Proteomes" id="UP001152798">
    <property type="component" value="Chromosome 2"/>
</dbReference>
<accession>A0A9P0H4D9</accession>
<keyword evidence="3" id="KW-0109">Calcium transport</keyword>
<dbReference type="AlphaFoldDB" id="A0A9P0H4D9"/>
<keyword evidence="4" id="KW-0812">Transmembrane</keyword>
<evidence type="ECO:0000256" key="10">
    <source>
        <dbReference type="ARBA" id="ARBA00023065"/>
    </source>
</evidence>
<keyword evidence="11" id="KW-0472">Membrane</keyword>
<dbReference type="SUPFAM" id="SSF47769">
    <property type="entry name" value="SAM/Pointed domain"/>
    <property type="match status" value="1"/>
</dbReference>
<evidence type="ECO:0000256" key="9">
    <source>
        <dbReference type="ARBA" id="ARBA00023054"/>
    </source>
</evidence>
<keyword evidence="19" id="KW-1185">Reference proteome</keyword>
<keyword evidence="8" id="KW-1133">Transmembrane helix</keyword>
<dbReference type="Pfam" id="PF25578">
    <property type="entry name" value="EF-hand_STIM1"/>
    <property type="match status" value="1"/>
</dbReference>
<dbReference type="GO" id="GO:0005886">
    <property type="term" value="C:plasma membrane"/>
    <property type="evidence" value="ECO:0007669"/>
    <property type="project" value="TreeGrafter"/>
</dbReference>
<dbReference type="GO" id="GO:0005783">
    <property type="term" value="C:endoplasmic reticulum"/>
    <property type="evidence" value="ECO:0007669"/>
    <property type="project" value="TreeGrafter"/>
</dbReference>
<evidence type="ECO:0000313" key="18">
    <source>
        <dbReference type="EMBL" id="CAH1393437.1"/>
    </source>
</evidence>
<dbReference type="Gene3D" id="1.10.238.180">
    <property type="match status" value="1"/>
</dbReference>